<evidence type="ECO:0000256" key="6">
    <source>
        <dbReference type="ARBA" id="ARBA00022553"/>
    </source>
</evidence>
<dbReference type="InterPro" id="IPR013328">
    <property type="entry name" value="6PGD_dom2"/>
</dbReference>
<gene>
    <name evidence="14" type="ORF">Ami103574_00430</name>
</gene>
<dbReference type="Gene3D" id="3.40.50.720">
    <property type="entry name" value="NAD(P)-binding Rossmann-like Domain"/>
    <property type="match status" value="1"/>
</dbReference>
<dbReference type="GO" id="GO:0005737">
    <property type="term" value="C:cytoplasm"/>
    <property type="evidence" value="ECO:0007669"/>
    <property type="project" value="UniProtKB-SubCell"/>
</dbReference>
<evidence type="ECO:0000259" key="12">
    <source>
        <dbReference type="Pfam" id="PF00725"/>
    </source>
</evidence>
<dbReference type="Gene3D" id="1.10.1040.10">
    <property type="entry name" value="N-(1-d-carboxylethyl)-l-norvaline Dehydrogenase, domain 2"/>
    <property type="match status" value="1"/>
</dbReference>
<evidence type="ECO:0000313" key="15">
    <source>
        <dbReference type="Proteomes" id="UP000466848"/>
    </source>
</evidence>
<dbReference type="PANTHER" id="PTHR48075:SF1">
    <property type="entry name" value="LAMBDA-CRYSTALLIN HOMOLOG"/>
    <property type="match status" value="1"/>
</dbReference>
<dbReference type="Pfam" id="PF00725">
    <property type="entry name" value="3HCDH"/>
    <property type="match status" value="1"/>
</dbReference>
<evidence type="ECO:0000256" key="9">
    <source>
        <dbReference type="ARBA" id="ARBA00038962"/>
    </source>
</evidence>
<dbReference type="EC" id="1.1.1.45" evidence="9"/>
<name>A0A858BUX3_9FIRM</name>
<dbReference type="RefSeq" id="WP_163064786.1">
    <property type="nucleotide sequence ID" value="NZ_CP048649.1"/>
</dbReference>
<accession>A0A858BUX3</accession>
<evidence type="ECO:0000256" key="1">
    <source>
        <dbReference type="ARBA" id="ARBA00004496"/>
    </source>
</evidence>
<dbReference type="KEGG" id="abut:Ami103574_00430"/>
<comment type="subunit">
    <text evidence="4">Homodimer.</text>
</comment>
<keyword evidence="7" id="KW-0560">Oxidoreductase</keyword>
<comment type="subcellular location">
    <subcellularLocation>
        <location evidence="1">Cytoplasm</location>
    </subcellularLocation>
</comment>
<evidence type="ECO:0000256" key="10">
    <source>
        <dbReference type="ARBA" id="ARBA00042709"/>
    </source>
</evidence>
<evidence type="ECO:0000259" key="13">
    <source>
        <dbReference type="Pfam" id="PF02737"/>
    </source>
</evidence>
<proteinExistence type="inferred from homology"/>
<evidence type="ECO:0000256" key="8">
    <source>
        <dbReference type="ARBA" id="ARBA00023027"/>
    </source>
</evidence>
<dbReference type="InterPro" id="IPR006176">
    <property type="entry name" value="3-OHacyl-CoA_DH_NAD-bd"/>
</dbReference>
<dbReference type="PIRSF" id="PIRSF000105">
    <property type="entry name" value="HCDH"/>
    <property type="match status" value="1"/>
</dbReference>
<dbReference type="EMBL" id="CP048649">
    <property type="protein sequence ID" value="QIB67866.1"/>
    <property type="molecule type" value="Genomic_DNA"/>
</dbReference>
<keyword evidence="8" id="KW-0520">NAD</keyword>
<keyword evidence="6" id="KW-0597">Phosphoprotein</keyword>
<comment type="pathway">
    <text evidence="2">Lipid metabolism; butanoate metabolism.</text>
</comment>
<reference evidence="14 15" key="1">
    <citation type="submission" date="2020-02" db="EMBL/GenBank/DDBJ databases">
        <authorList>
            <person name="Kim Y.B."/>
            <person name="Roh S.W."/>
        </authorList>
    </citation>
    <scope>NUCLEOTIDE SEQUENCE [LARGE SCALE GENOMIC DNA]</scope>
    <source>
        <strain evidence="14 15">DSM 103574</strain>
    </source>
</reference>
<organism evidence="14 15">
    <name type="scientific">Aminipila butyrica</name>
    <dbReference type="NCBI Taxonomy" id="433296"/>
    <lineage>
        <taxon>Bacteria</taxon>
        <taxon>Bacillati</taxon>
        <taxon>Bacillota</taxon>
        <taxon>Clostridia</taxon>
        <taxon>Peptostreptococcales</taxon>
        <taxon>Anaerovoracaceae</taxon>
        <taxon>Aminipila</taxon>
    </lineage>
</organism>
<dbReference type="PANTHER" id="PTHR48075">
    <property type="entry name" value="3-HYDROXYACYL-COA DEHYDROGENASE FAMILY PROTEIN"/>
    <property type="match status" value="1"/>
</dbReference>
<dbReference type="Proteomes" id="UP000466848">
    <property type="component" value="Chromosome"/>
</dbReference>
<dbReference type="InterPro" id="IPR022694">
    <property type="entry name" value="3-OHacyl-CoA_DH"/>
</dbReference>
<evidence type="ECO:0000256" key="3">
    <source>
        <dbReference type="ARBA" id="ARBA00009463"/>
    </source>
</evidence>
<dbReference type="GO" id="GO:0050104">
    <property type="term" value="F:L-gulonate 3-dehydrogenase activity"/>
    <property type="evidence" value="ECO:0007669"/>
    <property type="project" value="UniProtKB-EC"/>
</dbReference>
<dbReference type="SUPFAM" id="SSF51735">
    <property type="entry name" value="NAD(P)-binding Rossmann-fold domains"/>
    <property type="match status" value="1"/>
</dbReference>
<dbReference type="SUPFAM" id="SSF48179">
    <property type="entry name" value="6-phosphogluconate dehydrogenase C-terminal domain-like"/>
    <property type="match status" value="1"/>
</dbReference>
<evidence type="ECO:0000313" key="14">
    <source>
        <dbReference type="EMBL" id="QIB67866.1"/>
    </source>
</evidence>
<evidence type="ECO:0000256" key="2">
    <source>
        <dbReference type="ARBA" id="ARBA00005086"/>
    </source>
</evidence>
<dbReference type="InterPro" id="IPR006108">
    <property type="entry name" value="3HC_DH_C"/>
</dbReference>
<dbReference type="GO" id="GO:0070403">
    <property type="term" value="F:NAD+ binding"/>
    <property type="evidence" value="ECO:0007669"/>
    <property type="project" value="InterPro"/>
</dbReference>
<keyword evidence="5" id="KW-0963">Cytoplasm</keyword>
<feature type="domain" description="3-hydroxyacyl-CoA dehydrogenase C-terminal" evidence="12">
    <location>
        <begin position="191"/>
        <end position="289"/>
    </location>
</feature>
<feature type="site" description="Important for catalytic activity" evidence="11">
    <location>
        <position position="144"/>
    </location>
</feature>
<evidence type="ECO:0000256" key="11">
    <source>
        <dbReference type="PIRSR" id="PIRSR000105-1"/>
    </source>
</evidence>
<evidence type="ECO:0000256" key="7">
    <source>
        <dbReference type="ARBA" id="ARBA00023002"/>
    </source>
</evidence>
<protein>
    <recommendedName>
        <fullName evidence="10">L-gulonate 3-dehydrogenase</fullName>
        <ecNumber evidence="9">1.1.1.45</ecNumber>
    </recommendedName>
    <alternativeName>
        <fullName evidence="10">L-gulonate 3-dehydrogenase</fullName>
    </alternativeName>
</protein>
<dbReference type="InterPro" id="IPR008927">
    <property type="entry name" value="6-PGluconate_DH-like_C_sf"/>
</dbReference>
<dbReference type="AlphaFoldDB" id="A0A858BUX3"/>
<evidence type="ECO:0000256" key="5">
    <source>
        <dbReference type="ARBA" id="ARBA00022490"/>
    </source>
</evidence>
<dbReference type="InterPro" id="IPR036291">
    <property type="entry name" value="NAD(P)-bd_dom_sf"/>
</dbReference>
<dbReference type="GO" id="GO:0006631">
    <property type="term" value="P:fatty acid metabolic process"/>
    <property type="evidence" value="ECO:0007669"/>
    <property type="project" value="InterPro"/>
</dbReference>
<dbReference type="Pfam" id="PF02737">
    <property type="entry name" value="3HCDH_N"/>
    <property type="match status" value="1"/>
</dbReference>
<sequence length="317" mass="35198">MNRENVKKIGIIGTGMIGTSLAALTAGHGIDTVMLAVNEDLRAASQKQFDSFYADLVAQKLINNAQAANCAKNLSYTLAYNELADCDLIFECVVERLEVKHEVYTQIEATCSKVRAICSVSSAFVVDDLASEMTVYKDRVIVTHPFNPPHLVPYFELAVGSATNPDVLSFAMTVLEDLDRKPVALKKSAPGFIGNRLQFALWREALNIVDSGIADPADVDTCLMYSFCPRYTSIGMFEHFDNGGLDLNYNVCKTIFPTLNNVQEVPESVATRVASGDLGLKTGKGFYDWSQKDISDFHTRVSDPYWRFFNWEVPEEE</sequence>
<keyword evidence="15" id="KW-1185">Reference proteome</keyword>
<feature type="domain" description="3-hydroxyacyl-CoA dehydrogenase NAD binding" evidence="13">
    <location>
        <begin position="8"/>
        <end position="186"/>
    </location>
</feature>
<evidence type="ECO:0000256" key="4">
    <source>
        <dbReference type="ARBA" id="ARBA00011738"/>
    </source>
</evidence>
<comment type="similarity">
    <text evidence="3">Belongs to the 3-hydroxyacyl-CoA dehydrogenase family.</text>
</comment>